<dbReference type="SUPFAM" id="SSF48371">
    <property type="entry name" value="ARM repeat"/>
    <property type="match status" value="1"/>
</dbReference>
<evidence type="ECO:0000313" key="2">
    <source>
        <dbReference type="EMBL" id="CAG5067742.1"/>
    </source>
</evidence>
<keyword evidence="1" id="KW-0472">Membrane</keyword>
<dbReference type="InterPro" id="IPR011989">
    <property type="entry name" value="ARM-like"/>
</dbReference>
<dbReference type="EMBL" id="CAJRAU010000001">
    <property type="protein sequence ID" value="CAG5067742.1"/>
    <property type="molecule type" value="Genomic_DNA"/>
</dbReference>
<evidence type="ECO:0008006" key="4">
    <source>
        <dbReference type="Google" id="ProtNLM"/>
    </source>
</evidence>
<dbReference type="RefSeq" id="WP_215231888.1">
    <property type="nucleotide sequence ID" value="NZ_CAJRAU010000001.1"/>
</dbReference>
<sequence>MKMSIEKLLEKYYEGETSTEEEKELKRFFREENVPKDLESHAAQFGYFAAAREEYPSLTFTGALAARLDPPQQGPVRRFTSWIVQIAAGLALLLVGFAGGYVLQKGSDRSGDRVAGSADEVPRHAIKNALAFEKMASTSASERIQAVNQSYELTNVDTETTQLLINTLNFDPNINVRLAACQALVHFENEPQVNEALIHSLSIQTDPNIQILLIEALVAIREKRASEQFQQLARNGKNMEVVRLRAEQGIGELSNTHVQSL</sequence>
<evidence type="ECO:0000256" key="1">
    <source>
        <dbReference type="SAM" id="Phobius"/>
    </source>
</evidence>
<proteinExistence type="predicted"/>
<dbReference type="Pfam" id="PF13646">
    <property type="entry name" value="HEAT_2"/>
    <property type="match status" value="1"/>
</dbReference>
<comment type="caution">
    <text evidence="2">The sequence shown here is derived from an EMBL/GenBank/DDBJ whole genome shotgun (WGS) entry which is preliminary data.</text>
</comment>
<accession>A0ABM8UJR0</accession>
<organism evidence="2 3">
    <name type="scientific">Dyadobacter linearis</name>
    <dbReference type="NCBI Taxonomy" id="2823330"/>
    <lineage>
        <taxon>Bacteria</taxon>
        <taxon>Pseudomonadati</taxon>
        <taxon>Bacteroidota</taxon>
        <taxon>Cytophagia</taxon>
        <taxon>Cytophagales</taxon>
        <taxon>Spirosomataceae</taxon>
        <taxon>Dyadobacter</taxon>
    </lineage>
</organism>
<gene>
    <name evidence="2" type="ORF">DYBT9623_00464</name>
</gene>
<keyword evidence="1" id="KW-0812">Transmembrane</keyword>
<keyword evidence="3" id="KW-1185">Reference proteome</keyword>
<evidence type="ECO:0000313" key="3">
    <source>
        <dbReference type="Proteomes" id="UP000679725"/>
    </source>
</evidence>
<name>A0ABM8UJR0_9BACT</name>
<dbReference type="Proteomes" id="UP000679725">
    <property type="component" value="Unassembled WGS sequence"/>
</dbReference>
<dbReference type="Gene3D" id="1.25.10.10">
    <property type="entry name" value="Leucine-rich Repeat Variant"/>
    <property type="match status" value="1"/>
</dbReference>
<keyword evidence="1" id="KW-1133">Transmembrane helix</keyword>
<feature type="transmembrane region" description="Helical" evidence="1">
    <location>
        <begin position="82"/>
        <end position="103"/>
    </location>
</feature>
<protein>
    <recommendedName>
        <fullName evidence="4">HEAT repeat domain-containing protein</fullName>
    </recommendedName>
</protein>
<reference evidence="2 3" key="1">
    <citation type="submission" date="2021-04" db="EMBL/GenBank/DDBJ databases">
        <authorList>
            <person name="Rodrigo-Torres L."/>
            <person name="Arahal R. D."/>
            <person name="Lucena T."/>
        </authorList>
    </citation>
    <scope>NUCLEOTIDE SEQUENCE [LARGE SCALE GENOMIC DNA]</scope>
    <source>
        <strain evidence="2 3">CECT 9623</strain>
    </source>
</reference>
<dbReference type="InterPro" id="IPR016024">
    <property type="entry name" value="ARM-type_fold"/>
</dbReference>